<accession>A0A2U8PG94</accession>
<reference evidence="1 2" key="2">
    <citation type="journal article" date="2017" name="Syst. Appl. Microbiol.">
        <title>Soybeans inoculated with root zone soils of Canadian native legumes harbour diverse and novel Bradyrhizobium spp. that possess agricultural potential.</title>
        <authorList>
            <person name="Bromfield E.S.P."/>
            <person name="Cloutier S."/>
            <person name="Tambong J.T."/>
            <person name="Tran Thi T.V."/>
        </authorList>
    </citation>
    <scope>NUCLEOTIDE SEQUENCE [LARGE SCALE GENOMIC DNA]</scope>
    <source>
        <strain evidence="1 2">OO99</strain>
    </source>
</reference>
<gene>
    <name evidence="1" type="ORF">CIT37_35060</name>
</gene>
<dbReference type="AlphaFoldDB" id="A0A2U8PG94"/>
<protein>
    <submittedName>
        <fullName evidence="1">Uncharacterized protein</fullName>
    </submittedName>
</protein>
<name>A0A2U8PG94_9BRAD</name>
<reference evidence="1 2" key="1">
    <citation type="journal article" date="2014" name="Int. J. Syst. Evol. Microbiol.">
        <title>Bradyrhizobium ottawaense sp. nov., a symbiotic nitrogen fixing bacterium from root nodules of soybeans in Canada.</title>
        <authorList>
            <person name="Yu X."/>
            <person name="Cloutier S."/>
            <person name="Tambong J.T."/>
            <person name="Bromfield E.S."/>
        </authorList>
    </citation>
    <scope>NUCLEOTIDE SEQUENCE [LARGE SCALE GENOMIC DNA]</scope>
    <source>
        <strain evidence="1 2">OO99</strain>
    </source>
</reference>
<dbReference type="Proteomes" id="UP000215703">
    <property type="component" value="Chromosome"/>
</dbReference>
<dbReference type="KEGG" id="bot:CIT37_35060"/>
<evidence type="ECO:0000313" key="1">
    <source>
        <dbReference type="EMBL" id="AWL96773.1"/>
    </source>
</evidence>
<proteinExistence type="predicted"/>
<organism evidence="1 2">
    <name type="scientific">Bradyrhizobium ottawaense</name>
    <dbReference type="NCBI Taxonomy" id="931866"/>
    <lineage>
        <taxon>Bacteria</taxon>
        <taxon>Pseudomonadati</taxon>
        <taxon>Pseudomonadota</taxon>
        <taxon>Alphaproteobacteria</taxon>
        <taxon>Hyphomicrobiales</taxon>
        <taxon>Nitrobacteraceae</taxon>
        <taxon>Bradyrhizobium</taxon>
    </lineage>
</organism>
<dbReference type="EMBL" id="CP029425">
    <property type="protein sequence ID" value="AWL96773.1"/>
    <property type="molecule type" value="Genomic_DNA"/>
</dbReference>
<sequence length="86" mass="9294">MALSRHTLKGLFLISCLIGMGMITFLRGRDLFQQFGFSIGLGAVLIIAGSSVIFVAIAIRQTLAVSGKRPQAINRQSDEADLDMPQ</sequence>
<evidence type="ECO:0000313" key="2">
    <source>
        <dbReference type="Proteomes" id="UP000215703"/>
    </source>
</evidence>